<dbReference type="EMBL" id="SPHZ02000001">
    <property type="protein sequence ID" value="KAF0935553.1"/>
    <property type="molecule type" value="Genomic_DNA"/>
</dbReference>
<reference evidence="2 3" key="1">
    <citation type="submission" date="2019-11" db="EMBL/GenBank/DDBJ databases">
        <title>Whole genome sequence of Oryza granulata.</title>
        <authorList>
            <person name="Li W."/>
        </authorList>
    </citation>
    <scope>NUCLEOTIDE SEQUENCE [LARGE SCALE GENOMIC DNA]</scope>
    <source>
        <strain evidence="3">cv. Menghai</strain>
        <tissue evidence="2">Leaf</tissue>
    </source>
</reference>
<name>A0A6G1FFF7_9ORYZ</name>
<comment type="caution">
    <text evidence="2">The sequence shown here is derived from an EMBL/GenBank/DDBJ whole genome shotgun (WGS) entry which is preliminary data.</text>
</comment>
<feature type="region of interest" description="Disordered" evidence="1">
    <location>
        <begin position="1"/>
        <end position="64"/>
    </location>
</feature>
<proteinExistence type="predicted"/>
<keyword evidence="3" id="KW-1185">Reference proteome</keyword>
<evidence type="ECO:0000256" key="1">
    <source>
        <dbReference type="SAM" id="MobiDB-lite"/>
    </source>
</evidence>
<dbReference type="AlphaFoldDB" id="A0A6G1FFF7"/>
<feature type="compositionally biased region" description="Basic and acidic residues" evidence="1">
    <location>
        <begin position="15"/>
        <end position="26"/>
    </location>
</feature>
<evidence type="ECO:0000313" key="3">
    <source>
        <dbReference type="Proteomes" id="UP000479710"/>
    </source>
</evidence>
<accession>A0A6G1FFF7</accession>
<dbReference type="Proteomes" id="UP000479710">
    <property type="component" value="Unassembled WGS sequence"/>
</dbReference>
<evidence type="ECO:0000313" key="2">
    <source>
        <dbReference type="EMBL" id="KAF0935553.1"/>
    </source>
</evidence>
<organism evidence="2 3">
    <name type="scientific">Oryza meyeriana var. granulata</name>
    <dbReference type="NCBI Taxonomy" id="110450"/>
    <lineage>
        <taxon>Eukaryota</taxon>
        <taxon>Viridiplantae</taxon>
        <taxon>Streptophyta</taxon>
        <taxon>Embryophyta</taxon>
        <taxon>Tracheophyta</taxon>
        <taxon>Spermatophyta</taxon>
        <taxon>Magnoliopsida</taxon>
        <taxon>Liliopsida</taxon>
        <taxon>Poales</taxon>
        <taxon>Poaceae</taxon>
        <taxon>BOP clade</taxon>
        <taxon>Oryzoideae</taxon>
        <taxon>Oryzeae</taxon>
        <taxon>Oryzinae</taxon>
        <taxon>Oryza</taxon>
        <taxon>Oryza meyeriana</taxon>
    </lineage>
</organism>
<gene>
    <name evidence="2" type="ORF">E2562_034363</name>
</gene>
<protein>
    <submittedName>
        <fullName evidence="2">Uncharacterized protein</fullName>
    </submittedName>
</protein>
<sequence>MTDEAGAAWSKASPLRREKEAPKLEEGGSSLKTMCPGTGRQPPSTPRRREGEQHRRLRLAAQPS</sequence>